<evidence type="ECO:0000256" key="1">
    <source>
        <dbReference type="SAM" id="MobiDB-lite"/>
    </source>
</evidence>
<dbReference type="PANTHER" id="PTHR22946">
    <property type="entry name" value="DIENELACTONE HYDROLASE DOMAIN-CONTAINING PROTEIN-RELATED"/>
    <property type="match status" value="1"/>
</dbReference>
<comment type="caution">
    <text evidence="4">The sequence shown here is derived from an EMBL/GenBank/DDBJ whole genome shotgun (WGS) entry which is preliminary data.</text>
</comment>
<feature type="compositionally biased region" description="Acidic residues" evidence="1">
    <location>
        <begin position="63"/>
        <end position="84"/>
    </location>
</feature>
<sequence length="842" mass="93118">MVDPLSIHCPHCEASFKIKNKSAFGKKVKCPKCETPFVIPRPASIKSSSSSKKSKPSTFAEEFFGDESESSYSLGDDEFDDWEEDLSKGPSDKISTPKKKRGAKSTAKSKRSRPAPTRSNQYAPLIAVAGCLLFLFFSYILVNHLFPQNDNPNRLAGGEDLKKANKLNVVPVAPLESDWPEPGAQGAHVFQERQTASTAKVYDLVCSGDQTVTGSTQKFKVYLPPDIPENSQVPCVLVPPAGATLLTGMDIDLNDISLDAEHEPYIKAGFAVITFSIDGPIGEIETTTNDQFAAAHMKFRKSHAGVVNCVNAFQQLIETVPGIDRDNIFIAGHSSAGTLSLLFAEYFSDAFQDDSLKLKGCLAYAPAVDPRAFFKENLPIFKSIIPDVEEFIRVSAPITYTEKINCPVFLFHSVGDQVTSHPNTAKFSAQLQKQGVDVNFITSNGFDHYQTMIDQGIPKGIQWIQRKINGDQDPQPQSTPDSTPVATPKALTDSRVEMNKKMREQAAASRARMEKMRMQFQNSAFKDKPDPNTPQQRAIFKVAGYNEFYTTAMKNNPTFWTRSIEDKVEYGLTKIVSGYIKGSVRLDLQNQLLSFKFSGNLPDNMAQLLAEDNTGNAVTLDPYPPVIEGVSNTPSGPDSNQGLLFKIIFLKGLNFNQDNFMRIAEIKLKQLDKYVPGSLKINLEEKWVFVKVTDDENVKYQIDNLLSGAGVSVSPTPTRLTPENISKYENYGSSTNPSKMVNLGSTASQGKTAQRYVIQYGVYGGDDAKESVQRSLKGFVWVDQKSIQFNPHKKEISFSNRSPVDTGALERALTRNKFYQLAISQEALPAKAADPETREKPQ</sequence>
<dbReference type="InterPro" id="IPR001375">
    <property type="entry name" value="Peptidase_S9_cat"/>
</dbReference>
<name>A0A3D3QZB8_9PLAN</name>
<feature type="region of interest" description="Disordered" evidence="1">
    <location>
        <begin position="40"/>
        <end position="118"/>
    </location>
</feature>
<evidence type="ECO:0000259" key="3">
    <source>
        <dbReference type="Pfam" id="PF00326"/>
    </source>
</evidence>
<evidence type="ECO:0000313" key="4">
    <source>
        <dbReference type="EMBL" id="HCO21933.1"/>
    </source>
</evidence>
<feature type="transmembrane region" description="Helical" evidence="2">
    <location>
        <begin position="122"/>
        <end position="142"/>
    </location>
</feature>
<reference evidence="4 5" key="1">
    <citation type="journal article" date="2018" name="Nat. Biotechnol.">
        <title>A standardized bacterial taxonomy based on genome phylogeny substantially revises the tree of life.</title>
        <authorList>
            <person name="Parks D.H."/>
            <person name="Chuvochina M."/>
            <person name="Waite D.W."/>
            <person name="Rinke C."/>
            <person name="Skarshewski A."/>
            <person name="Chaumeil P.A."/>
            <person name="Hugenholtz P."/>
        </authorList>
    </citation>
    <scope>NUCLEOTIDE SEQUENCE [LARGE SCALE GENOMIC DNA]</scope>
    <source>
        <strain evidence="4">UBA9375</strain>
    </source>
</reference>
<dbReference type="InterPro" id="IPR011723">
    <property type="entry name" value="Znf/thioredoxin_put"/>
</dbReference>
<dbReference type="InterPro" id="IPR029058">
    <property type="entry name" value="AB_hydrolase_fold"/>
</dbReference>
<protein>
    <recommendedName>
        <fullName evidence="3">Peptidase S9 prolyl oligopeptidase catalytic domain-containing protein</fullName>
    </recommendedName>
</protein>
<dbReference type="InterPro" id="IPR050261">
    <property type="entry name" value="FrsA_esterase"/>
</dbReference>
<dbReference type="Proteomes" id="UP000263642">
    <property type="component" value="Unassembled WGS sequence"/>
</dbReference>
<organism evidence="4 5">
    <name type="scientific">Gimesia maris</name>
    <dbReference type="NCBI Taxonomy" id="122"/>
    <lineage>
        <taxon>Bacteria</taxon>
        <taxon>Pseudomonadati</taxon>
        <taxon>Planctomycetota</taxon>
        <taxon>Planctomycetia</taxon>
        <taxon>Planctomycetales</taxon>
        <taxon>Planctomycetaceae</taxon>
        <taxon>Gimesia</taxon>
    </lineage>
</organism>
<keyword evidence="2" id="KW-1133">Transmembrane helix</keyword>
<keyword evidence="2" id="KW-0472">Membrane</keyword>
<dbReference type="NCBIfam" id="TIGR02098">
    <property type="entry name" value="MJ0042_CXXC"/>
    <property type="match status" value="1"/>
</dbReference>
<gene>
    <name evidence="4" type="ORF">DIT97_02230</name>
</gene>
<dbReference type="AlphaFoldDB" id="A0A3D3QZB8"/>
<evidence type="ECO:0000313" key="5">
    <source>
        <dbReference type="Proteomes" id="UP000263642"/>
    </source>
</evidence>
<feature type="domain" description="Peptidase S9 prolyl oligopeptidase catalytic" evidence="3">
    <location>
        <begin position="297"/>
        <end position="449"/>
    </location>
</feature>
<accession>A0A3D3QZB8</accession>
<feature type="compositionally biased region" description="Basic residues" evidence="1">
    <location>
        <begin position="96"/>
        <end position="113"/>
    </location>
</feature>
<dbReference type="SUPFAM" id="SSF53474">
    <property type="entry name" value="alpha/beta-Hydrolases"/>
    <property type="match status" value="1"/>
</dbReference>
<feature type="region of interest" description="Disordered" evidence="1">
    <location>
        <begin position="469"/>
        <end position="491"/>
    </location>
</feature>
<dbReference type="GO" id="GO:0008236">
    <property type="term" value="F:serine-type peptidase activity"/>
    <property type="evidence" value="ECO:0007669"/>
    <property type="project" value="InterPro"/>
</dbReference>
<feature type="compositionally biased region" description="Polar residues" evidence="1">
    <location>
        <begin position="472"/>
        <end position="485"/>
    </location>
</feature>
<dbReference type="GO" id="GO:0006508">
    <property type="term" value="P:proteolysis"/>
    <property type="evidence" value="ECO:0007669"/>
    <property type="project" value="InterPro"/>
</dbReference>
<evidence type="ECO:0000256" key="2">
    <source>
        <dbReference type="SAM" id="Phobius"/>
    </source>
</evidence>
<keyword evidence="2" id="KW-0812">Transmembrane</keyword>
<proteinExistence type="predicted"/>
<dbReference type="Gene3D" id="3.40.50.1820">
    <property type="entry name" value="alpha/beta hydrolase"/>
    <property type="match status" value="1"/>
</dbReference>
<dbReference type="Pfam" id="PF00326">
    <property type="entry name" value="Peptidase_S9"/>
    <property type="match status" value="1"/>
</dbReference>
<dbReference type="EMBL" id="DQAY01000017">
    <property type="protein sequence ID" value="HCO21933.1"/>
    <property type="molecule type" value="Genomic_DNA"/>
</dbReference>